<name>A0AAN7UQU5_9PEZI</name>
<dbReference type="EMBL" id="JAWHQM010000034">
    <property type="protein sequence ID" value="KAK5633672.1"/>
    <property type="molecule type" value="Genomic_DNA"/>
</dbReference>
<organism evidence="1 2">
    <name type="scientific">Xylaria bambusicola</name>
    <dbReference type="NCBI Taxonomy" id="326684"/>
    <lineage>
        <taxon>Eukaryota</taxon>
        <taxon>Fungi</taxon>
        <taxon>Dikarya</taxon>
        <taxon>Ascomycota</taxon>
        <taxon>Pezizomycotina</taxon>
        <taxon>Sordariomycetes</taxon>
        <taxon>Xylariomycetidae</taxon>
        <taxon>Xylariales</taxon>
        <taxon>Xylariaceae</taxon>
        <taxon>Xylaria</taxon>
    </lineage>
</organism>
<proteinExistence type="predicted"/>
<comment type="caution">
    <text evidence="1">The sequence shown here is derived from an EMBL/GenBank/DDBJ whole genome shotgun (WGS) entry which is preliminary data.</text>
</comment>
<sequence>MAKSHEGPGDGADIVFFPNRRKIVVSFFPSHQSSQDEESLKSDQIALCLEDSLIQQISDAISGETVEYDDTMDYVLYTLLDLGQSIFDKEAPIGNVMGRSYKETLHNFLYPPTFYFRLLTTEGNPVAVSIATNESYSISEPQCDHYIEDDFDIDESLP</sequence>
<reference evidence="1 2" key="1">
    <citation type="submission" date="2023-10" db="EMBL/GenBank/DDBJ databases">
        <title>Draft genome sequence of Xylaria bambusicola isolate GMP-LS, the root and basal stem rot pathogen of sugarcane in Indonesia.</title>
        <authorList>
            <person name="Selvaraj P."/>
            <person name="Muralishankar V."/>
            <person name="Muruganantham S."/>
            <person name="Sp S."/>
            <person name="Haryani S."/>
            <person name="Lau K.J.X."/>
            <person name="Naqvi N.I."/>
        </authorList>
    </citation>
    <scope>NUCLEOTIDE SEQUENCE [LARGE SCALE GENOMIC DNA]</scope>
    <source>
        <strain evidence="1">GMP-LS</strain>
    </source>
</reference>
<gene>
    <name evidence="1" type="ORF">RRF57_009386</name>
</gene>
<evidence type="ECO:0000313" key="2">
    <source>
        <dbReference type="Proteomes" id="UP001305414"/>
    </source>
</evidence>
<dbReference type="Proteomes" id="UP001305414">
    <property type="component" value="Unassembled WGS sequence"/>
</dbReference>
<evidence type="ECO:0000313" key="1">
    <source>
        <dbReference type="EMBL" id="KAK5633672.1"/>
    </source>
</evidence>
<protein>
    <submittedName>
        <fullName evidence="1">Uncharacterized protein</fullName>
    </submittedName>
</protein>
<keyword evidence="2" id="KW-1185">Reference proteome</keyword>
<dbReference type="AlphaFoldDB" id="A0AAN7UQU5"/>
<accession>A0AAN7UQU5</accession>